<keyword evidence="2" id="KW-1185">Reference proteome</keyword>
<proteinExistence type="predicted"/>
<sequence length="88" mass="10040">MSDILTDSDSEIDWVGHWLIAPHSLLGSIQEHLDWMRQAQAQALADEDTFLLTLGREEESVEYRAFTIQGRRVTSVPVVFLPAQEKED</sequence>
<name>A0ABV6AYW8_9DEIO</name>
<gene>
    <name evidence="1" type="ORF">ACFFLM_12050</name>
</gene>
<accession>A0ABV6AYW8</accession>
<dbReference type="Proteomes" id="UP001589733">
    <property type="component" value="Unassembled WGS sequence"/>
</dbReference>
<evidence type="ECO:0000313" key="2">
    <source>
        <dbReference type="Proteomes" id="UP001589733"/>
    </source>
</evidence>
<protein>
    <submittedName>
        <fullName evidence="1">Uncharacterized protein</fullName>
    </submittedName>
</protein>
<organism evidence="1 2">
    <name type="scientific">Deinococcus oregonensis</name>
    <dbReference type="NCBI Taxonomy" id="1805970"/>
    <lineage>
        <taxon>Bacteria</taxon>
        <taxon>Thermotogati</taxon>
        <taxon>Deinococcota</taxon>
        <taxon>Deinococci</taxon>
        <taxon>Deinococcales</taxon>
        <taxon>Deinococcaceae</taxon>
        <taxon>Deinococcus</taxon>
    </lineage>
</organism>
<evidence type="ECO:0000313" key="1">
    <source>
        <dbReference type="EMBL" id="MFB9992701.1"/>
    </source>
</evidence>
<reference evidence="1 2" key="1">
    <citation type="submission" date="2024-09" db="EMBL/GenBank/DDBJ databases">
        <authorList>
            <person name="Sun Q."/>
            <person name="Mori K."/>
        </authorList>
    </citation>
    <scope>NUCLEOTIDE SEQUENCE [LARGE SCALE GENOMIC DNA]</scope>
    <source>
        <strain evidence="1 2">JCM 13503</strain>
    </source>
</reference>
<dbReference type="RefSeq" id="WP_380010111.1">
    <property type="nucleotide sequence ID" value="NZ_JBHLYR010000037.1"/>
</dbReference>
<dbReference type="EMBL" id="JBHLYR010000037">
    <property type="protein sequence ID" value="MFB9992701.1"/>
    <property type="molecule type" value="Genomic_DNA"/>
</dbReference>
<comment type="caution">
    <text evidence="1">The sequence shown here is derived from an EMBL/GenBank/DDBJ whole genome shotgun (WGS) entry which is preliminary data.</text>
</comment>